<dbReference type="CDD" id="cd01127">
    <property type="entry name" value="TrwB_TraG_TraD_VirD4"/>
    <property type="match status" value="1"/>
</dbReference>
<name>A0A174A8T8_BIFAD</name>
<dbReference type="RefSeq" id="WP_055680519.1">
    <property type="nucleotide sequence ID" value="NZ_CAXVIJ010000003.1"/>
</dbReference>
<dbReference type="GO" id="GO:0051301">
    <property type="term" value="P:cell division"/>
    <property type="evidence" value="ECO:0007669"/>
    <property type="project" value="UniProtKB-KW"/>
</dbReference>
<keyword evidence="1" id="KW-0132">Cell division</keyword>
<dbReference type="InterPro" id="IPR027417">
    <property type="entry name" value="P-loop_NTPase"/>
</dbReference>
<organism evidence="1 2">
    <name type="scientific">Bifidobacterium adolescentis</name>
    <dbReference type="NCBI Taxonomy" id="1680"/>
    <lineage>
        <taxon>Bacteria</taxon>
        <taxon>Bacillati</taxon>
        <taxon>Actinomycetota</taxon>
        <taxon>Actinomycetes</taxon>
        <taxon>Bifidobacteriales</taxon>
        <taxon>Bifidobacteriaceae</taxon>
        <taxon>Bifidobacterium</taxon>
    </lineage>
</organism>
<dbReference type="Proteomes" id="UP000095647">
    <property type="component" value="Unassembled WGS sequence"/>
</dbReference>
<dbReference type="EMBL" id="CYYI01000005">
    <property type="protein sequence ID" value="CUN84707.1"/>
    <property type="molecule type" value="Genomic_DNA"/>
</dbReference>
<dbReference type="Gene3D" id="3.40.50.300">
    <property type="entry name" value="P-loop containing nucleotide triphosphate hydrolases"/>
    <property type="match status" value="1"/>
</dbReference>
<accession>A0A174A8T8</accession>
<protein>
    <submittedName>
        <fullName evidence="1">Putative cell division protein</fullName>
    </submittedName>
</protein>
<keyword evidence="1" id="KW-0131">Cell cycle</keyword>
<gene>
    <name evidence="1" type="ORF">ERS852382_01490</name>
</gene>
<proteinExistence type="predicted"/>
<evidence type="ECO:0000313" key="2">
    <source>
        <dbReference type="Proteomes" id="UP000095647"/>
    </source>
</evidence>
<dbReference type="AlphaFoldDB" id="A0A174A8T8"/>
<dbReference type="SUPFAM" id="SSF52540">
    <property type="entry name" value="P-loop containing nucleoside triphosphate hydrolases"/>
    <property type="match status" value="1"/>
</dbReference>
<evidence type="ECO:0000313" key="1">
    <source>
        <dbReference type="EMBL" id="CUN84707.1"/>
    </source>
</evidence>
<sequence length="282" mass="31454">MLLKKQNAVQRYELGAEVSRPKQMASIPRTAHLAIIGESNSGKGSVIANIIRQEVEAGGEVWFIDLKSGMEAENYAAVLDNKAYSLQEAKDLLSAFNMDVDTRAERWRGQVRTVDDQHERHRLLVIDEAADLIRSGPDKKTSDACVESIRSALSRSRALNCTVVVSTQNPRVSTSLPYRSLLLTTLALRLNSKSEAVMALGEDAVQRGARPWQISYNRPGDGYLWDSESNTVKYIHVPFMTDQDIHSLRRPGTDDEAGEATARARSRLTNKLWGLLRRPHKG</sequence>
<reference evidence="1 2" key="1">
    <citation type="submission" date="2015-09" db="EMBL/GenBank/DDBJ databases">
        <authorList>
            <consortium name="Pathogen Informatics"/>
        </authorList>
    </citation>
    <scope>NUCLEOTIDE SEQUENCE [LARGE SCALE GENOMIC DNA]</scope>
    <source>
        <strain evidence="1 2">2789STDY5608824</strain>
    </source>
</reference>